<dbReference type="GO" id="GO:0015087">
    <property type="term" value="F:cobalt ion transmembrane transporter activity"/>
    <property type="evidence" value="ECO:0007669"/>
    <property type="project" value="TreeGrafter"/>
</dbReference>
<dbReference type="InterPro" id="IPR045863">
    <property type="entry name" value="CorA_TM1_TM2"/>
</dbReference>
<comment type="function">
    <text evidence="11">Mediates influx of magnesium ions. Alternates between open and closed states. Activated by low cytoplasmic Mg(2+) levels. Inactive when cytoplasmic Mg(2+) levels are high.</text>
</comment>
<organism evidence="13 14">
    <name type="scientific">Thermophilibacter immobilis</name>
    <dbReference type="NCBI Taxonomy" id="2779519"/>
    <lineage>
        <taxon>Bacteria</taxon>
        <taxon>Bacillati</taxon>
        <taxon>Actinomycetota</taxon>
        <taxon>Coriobacteriia</taxon>
        <taxon>Coriobacteriales</taxon>
        <taxon>Atopobiaceae</taxon>
        <taxon>Thermophilibacter</taxon>
    </lineage>
</organism>
<comment type="similarity">
    <text evidence="2">Belongs to the CorA metal ion transporter (MIT) (TC 1.A.35) family.</text>
</comment>
<reference evidence="13 14" key="1">
    <citation type="submission" date="2020-10" db="EMBL/GenBank/DDBJ databases">
        <title>Olsenella immobilis sp.nov., isolated from the mud in a fermentation cellar used for the production of Chinese strong-flavoured liquor.</title>
        <authorList>
            <person name="Lu L."/>
        </authorList>
    </citation>
    <scope>NUCLEOTIDE SEQUENCE [LARGE SCALE GENOMIC DNA]</scope>
    <source>
        <strain evidence="13 14">LZLJ-2</strain>
    </source>
</reference>
<protein>
    <recommendedName>
        <fullName evidence="15">Magnesium transporter</fullName>
    </recommendedName>
</protein>
<keyword evidence="6" id="KW-0460">Magnesium</keyword>
<dbReference type="Proteomes" id="UP000593735">
    <property type="component" value="Chromosome"/>
</dbReference>
<dbReference type="PANTHER" id="PTHR46494:SF1">
    <property type="entry name" value="CORA FAMILY METAL ION TRANSPORTER (EUROFUNG)"/>
    <property type="match status" value="1"/>
</dbReference>
<evidence type="ECO:0000313" key="13">
    <source>
        <dbReference type="EMBL" id="QOY60856.1"/>
    </source>
</evidence>
<feature type="transmembrane region" description="Helical" evidence="12">
    <location>
        <begin position="423"/>
        <end position="446"/>
    </location>
</feature>
<evidence type="ECO:0000256" key="5">
    <source>
        <dbReference type="ARBA" id="ARBA00022692"/>
    </source>
</evidence>
<evidence type="ECO:0000256" key="12">
    <source>
        <dbReference type="SAM" id="Phobius"/>
    </source>
</evidence>
<dbReference type="SUPFAM" id="SSF143865">
    <property type="entry name" value="CorA soluble domain-like"/>
    <property type="match status" value="1"/>
</dbReference>
<keyword evidence="4" id="KW-1003">Cell membrane</keyword>
<keyword evidence="5 12" id="KW-0812">Transmembrane</keyword>
<proteinExistence type="inferred from homology"/>
<accession>A0A7S7RU46</accession>
<feature type="transmembrane region" description="Helical" evidence="12">
    <location>
        <begin position="121"/>
        <end position="142"/>
    </location>
</feature>
<keyword evidence="8" id="KW-0406">Ion transport</keyword>
<keyword evidence="9 12" id="KW-0472">Membrane</keyword>
<dbReference type="InterPro" id="IPR045861">
    <property type="entry name" value="CorA_cytoplasmic_dom"/>
</dbReference>
<dbReference type="GO" id="GO:0015095">
    <property type="term" value="F:magnesium ion transmembrane transporter activity"/>
    <property type="evidence" value="ECO:0007669"/>
    <property type="project" value="TreeGrafter"/>
</dbReference>
<dbReference type="GO" id="GO:0000287">
    <property type="term" value="F:magnesium ion binding"/>
    <property type="evidence" value="ECO:0007669"/>
    <property type="project" value="TreeGrafter"/>
</dbReference>
<dbReference type="CDD" id="cd12826">
    <property type="entry name" value="EcCorA_ZntB-like_u1"/>
    <property type="match status" value="1"/>
</dbReference>
<dbReference type="KEGG" id="tio:INP52_01145"/>
<dbReference type="RefSeq" id="WP_194371662.1">
    <property type="nucleotide sequence ID" value="NZ_CP063767.1"/>
</dbReference>
<evidence type="ECO:0000256" key="7">
    <source>
        <dbReference type="ARBA" id="ARBA00022989"/>
    </source>
</evidence>
<feature type="transmembrane region" description="Helical" evidence="12">
    <location>
        <begin position="458"/>
        <end position="478"/>
    </location>
</feature>
<dbReference type="Pfam" id="PF01544">
    <property type="entry name" value="CorA"/>
    <property type="match status" value="1"/>
</dbReference>
<evidence type="ECO:0000256" key="10">
    <source>
        <dbReference type="ARBA" id="ARBA00034269"/>
    </source>
</evidence>
<evidence type="ECO:0000256" key="3">
    <source>
        <dbReference type="ARBA" id="ARBA00022448"/>
    </source>
</evidence>
<evidence type="ECO:0000256" key="9">
    <source>
        <dbReference type="ARBA" id="ARBA00023136"/>
    </source>
</evidence>
<gene>
    <name evidence="13" type="ORF">INP52_01145</name>
</gene>
<feature type="transmembrane region" description="Helical" evidence="12">
    <location>
        <begin position="98"/>
        <end position="115"/>
    </location>
</feature>
<evidence type="ECO:0008006" key="15">
    <source>
        <dbReference type="Google" id="ProtNLM"/>
    </source>
</evidence>
<feature type="transmembrane region" description="Helical" evidence="12">
    <location>
        <begin position="9"/>
        <end position="38"/>
    </location>
</feature>
<dbReference type="Gene3D" id="1.20.58.340">
    <property type="entry name" value="Magnesium transport protein CorA, transmembrane region"/>
    <property type="match status" value="2"/>
</dbReference>
<sequence length="484" mass="52844">MSVEKKRDVLLEVTSILLMALAAIGLVRLVMSVTSLVGQGPQGLSASFEQAGLPSGDAAVGALTAIGVLLSLTILALQLGAGICGLRLLRGRGTARRCETLGIAASGASVVAWLTDRLLLGLAGTADVAWLLCAMLVPLLFYRGARGGVMSDFWEGIKRKPVAPAAQPVDKVVNRFALDHEKETLRPAQKGEDVLVEFLSLDEYEQRSSDSPITRHVARSARSIHHCLASTFGDAVYGTLLIPREALGASGIPLADDVPLAFCLSRDRLTLVGDDEAAEGFVTYYVAHQVLEKRAAAAVLLELLDLVIRDDMAFLSDVEDGLDRLEVNMGKDVSEIPQDLDDFVIRERSQLHALESFYRQITDVADTVAVSPAEVASTPVQELFRELSARCERLAADARDLRDYALQIRNMYQSKVDVRQNKVMSVLTIVTSIFMPLTLLTGWYGMNFENMPELRDPNAYYLLIAIAAIVITVEVIVFKVKRWF</sequence>
<dbReference type="FunFam" id="1.20.58.340:FF:000004">
    <property type="entry name" value="Magnesium transport protein CorA"/>
    <property type="match status" value="1"/>
</dbReference>
<evidence type="ECO:0000256" key="1">
    <source>
        <dbReference type="ARBA" id="ARBA00004651"/>
    </source>
</evidence>
<dbReference type="GO" id="GO:0050897">
    <property type="term" value="F:cobalt ion binding"/>
    <property type="evidence" value="ECO:0007669"/>
    <property type="project" value="TreeGrafter"/>
</dbReference>
<dbReference type="SUPFAM" id="SSF144083">
    <property type="entry name" value="Magnesium transport protein CorA, transmembrane region"/>
    <property type="match status" value="1"/>
</dbReference>
<evidence type="ECO:0000256" key="6">
    <source>
        <dbReference type="ARBA" id="ARBA00022842"/>
    </source>
</evidence>
<dbReference type="EMBL" id="CP063767">
    <property type="protein sequence ID" value="QOY60856.1"/>
    <property type="molecule type" value="Genomic_DNA"/>
</dbReference>
<name>A0A7S7RU46_9ACTN</name>
<evidence type="ECO:0000313" key="14">
    <source>
        <dbReference type="Proteomes" id="UP000593735"/>
    </source>
</evidence>
<dbReference type="GO" id="GO:0005886">
    <property type="term" value="C:plasma membrane"/>
    <property type="evidence" value="ECO:0007669"/>
    <property type="project" value="UniProtKB-SubCell"/>
</dbReference>
<comment type="catalytic activity">
    <reaction evidence="10">
        <text>Mg(2+)(in) = Mg(2+)(out)</text>
        <dbReference type="Rhea" id="RHEA:29827"/>
        <dbReference type="ChEBI" id="CHEBI:18420"/>
    </reaction>
</comment>
<feature type="transmembrane region" description="Helical" evidence="12">
    <location>
        <begin position="58"/>
        <end position="86"/>
    </location>
</feature>
<evidence type="ECO:0000256" key="2">
    <source>
        <dbReference type="ARBA" id="ARBA00009765"/>
    </source>
</evidence>
<keyword evidence="14" id="KW-1185">Reference proteome</keyword>
<dbReference type="InterPro" id="IPR002523">
    <property type="entry name" value="MgTranspt_CorA/ZnTranspt_ZntB"/>
</dbReference>
<dbReference type="PANTHER" id="PTHR46494">
    <property type="entry name" value="CORA FAMILY METAL ION TRANSPORTER (EUROFUNG)"/>
    <property type="match status" value="1"/>
</dbReference>
<keyword evidence="7 12" id="KW-1133">Transmembrane helix</keyword>
<comment type="subcellular location">
    <subcellularLocation>
        <location evidence="1">Cell membrane</location>
        <topology evidence="1">Multi-pass membrane protein</topology>
    </subcellularLocation>
</comment>
<keyword evidence="3" id="KW-0813">Transport</keyword>
<dbReference type="AlphaFoldDB" id="A0A7S7RU46"/>
<evidence type="ECO:0000256" key="4">
    <source>
        <dbReference type="ARBA" id="ARBA00022475"/>
    </source>
</evidence>
<evidence type="ECO:0000256" key="8">
    <source>
        <dbReference type="ARBA" id="ARBA00023065"/>
    </source>
</evidence>
<evidence type="ECO:0000256" key="11">
    <source>
        <dbReference type="ARBA" id="ARBA00045497"/>
    </source>
</evidence>